<dbReference type="EMBL" id="JAVDQT010000007">
    <property type="protein sequence ID" value="MDR6433897.1"/>
    <property type="molecule type" value="Genomic_DNA"/>
</dbReference>
<evidence type="ECO:0000256" key="2">
    <source>
        <dbReference type="ARBA" id="ARBA00004571"/>
    </source>
</evidence>
<dbReference type="InterPro" id="IPR003684">
    <property type="entry name" value="Porin_alphabac"/>
</dbReference>
<dbReference type="Pfam" id="PF02530">
    <property type="entry name" value="Porin_2"/>
    <property type="match status" value="1"/>
</dbReference>
<evidence type="ECO:0000256" key="8">
    <source>
        <dbReference type="ARBA" id="ARBA00023065"/>
    </source>
</evidence>
<evidence type="ECO:0000256" key="3">
    <source>
        <dbReference type="ARBA" id="ARBA00009521"/>
    </source>
</evidence>
<comment type="similarity">
    <text evidence="3 12">Belongs to the alphaproteobacteria porin family.</text>
</comment>
<dbReference type="Proteomes" id="UP001184614">
    <property type="component" value="Unassembled WGS sequence"/>
</dbReference>
<keyword evidence="6 12" id="KW-0812">Transmembrane</keyword>
<gene>
    <name evidence="13" type="ORF">J2782_003643</name>
</gene>
<proteinExistence type="inferred from homology"/>
<feature type="chain" id="PRO_5045005851" description="Porin" evidence="12">
    <location>
        <begin position="23"/>
        <end position="361"/>
    </location>
</feature>
<evidence type="ECO:0000256" key="1">
    <source>
        <dbReference type="ARBA" id="ARBA00003101"/>
    </source>
</evidence>
<keyword evidence="9 12" id="KW-0626">Porin</keyword>
<evidence type="ECO:0000256" key="9">
    <source>
        <dbReference type="ARBA" id="ARBA00023114"/>
    </source>
</evidence>
<feature type="signal peptide" evidence="12">
    <location>
        <begin position="1"/>
        <end position="22"/>
    </location>
</feature>
<keyword evidence="14" id="KW-1185">Reference proteome</keyword>
<reference evidence="13 14" key="1">
    <citation type="submission" date="2023-07" db="EMBL/GenBank/DDBJ databases">
        <title>Sorghum-associated microbial communities from plants grown in Nebraska, USA.</title>
        <authorList>
            <person name="Schachtman D."/>
        </authorList>
    </citation>
    <scope>NUCLEOTIDE SEQUENCE [LARGE SCALE GENOMIC DNA]</scope>
    <source>
        <strain evidence="13 14">DS1730</strain>
    </source>
</reference>
<keyword evidence="10 12" id="KW-0472">Membrane</keyword>
<keyword evidence="11 12" id="KW-0998">Cell outer membrane</keyword>
<comment type="domain">
    <text evidence="12">Consists of 16-stranded beta-barrel sheets, with large surface-exposed loops, that form a transmembrane pore at the center of each barrel. The pore is partially ocluded by a peptide loop that folds into the pore lumen.</text>
</comment>
<evidence type="ECO:0000256" key="5">
    <source>
        <dbReference type="ARBA" id="ARBA00022452"/>
    </source>
</evidence>
<name>A0ABU1MCX5_9HYPH</name>
<evidence type="ECO:0000256" key="6">
    <source>
        <dbReference type="ARBA" id="ARBA00022692"/>
    </source>
</evidence>
<protein>
    <recommendedName>
        <fullName evidence="12">Porin</fullName>
    </recommendedName>
</protein>
<comment type="function">
    <text evidence="1 12">Forms passive diffusion pores that allow small molecular weight hydrophilic materials across the outer membrane.</text>
</comment>
<keyword evidence="4 12" id="KW-0813">Transport</keyword>
<evidence type="ECO:0000256" key="7">
    <source>
        <dbReference type="ARBA" id="ARBA00022729"/>
    </source>
</evidence>
<comment type="subcellular location">
    <subcellularLocation>
        <location evidence="2 12">Cell outer membrane</location>
        <topology evidence="2 12">Multi-pass membrane protein</topology>
    </subcellularLocation>
</comment>
<comment type="caution">
    <text evidence="13">The sequence shown here is derived from an EMBL/GenBank/DDBJ whole genome shotgun (WGS) entry which is preliminary data.</text>
</comment>
<evidence type="ECO:0000256" key="11">
    <source>
        <dbReference type="ARBA" id="ARBA00023237"/>
    </source>
</evidence>
<evidence type="ECO:0000256" key="4">
    <source>
        <dbReference type="ARBA" id="ARBA00022448"/>
    </source>
</evidence>
<accession>A0ABU1MCX5</accession>
<evidence type="ECO:0000256" key="10">
    <source>
        <dbReference type="ARBA" id="ARBA00023136"/>
    </source>
</evidence>
<organism evidence="13 14">
    <name type="scientific">Brucella pseudogrignonensis</name>
    <dbReference type="NCBI Taxonomy" id="419475"/>
    <lineage>
        <taxon>Bacteria</taxon>
        <taxon>Pseudomonadati</taxon>
        <taxon>Pseudomonadota</taxon>
        <taxon>Alphaproteobacteria</taxon>
        <taxon>Hyphomicrobiales</taxon>
        <taxon>Brucellaceae</taxon>
        <taxon>Brucella/Ochrobactrum group</taxon>
        <taxon>Brucella</taxon>
    </lineage>
</organism>
<evidence type="ECO:0000256" key="12">
    <source>
        <dbReference type="RuleBase" id="RU364005"/>
    </source>
</evidence>
<keyword evidence="8 12" id="KW-0406">Ion transport</keyword>
<evidence type="ECO:0000313" key="14">
    <source>
        <dbReference type="Proteomes" id="UP001184614"/>
    </source>
</evidence>
<dbReference type="SUPFAM" id="SSF56935">
    <property type="entry name" value="Porins"/>
    <property type="match status" value="1"/>
</dbReference>
<keyword evidence="7 12" id="KW-0732">Signal</keyword>
<evidence type="ECO:0000313" key="13">
    <source>
        <dbReference type="EMBL" id="MDR6433897.1"/>
    </source>
</evidence>
<dbReference type="RefSeq" id="WP_310015035.1">
    <property type="nucleotide sequence ID" value="NZ_JAVDQT010000007.1"/>
</dbReference>
<sequence>MNLKSLTLTTILSQFGIWGAYAAEIQPVPDAEPAEYVKICDAYGAGYFYIPGTETCVRIHGYIRNATTGGDNVYATRGSAVKADTWRSQTRFQFRFTTASHTDLGDLKTHTEIRYQWFNANDTTTLRFAYIQLGGLRVGLDESAFLTFTGYLGNVLSDDIILAGGYRTNLISYTFEPNKHFSAILSLEQGGNSEANTDVTIDDYVPHIVGGVKWKGDAGSIAGVAAYDSRNETWAGKIRGDLKITDQFSIWLQGAYKSNHDHYAIANGEAYRKIDAFYGTWGGDWTFWGGLEYKASKKQTLNLQVSYDGTDNLAVVGTAPYQLTPGLRVTPEIAYVKWSDSNSSLDGKHALHGRVSLQRTF</sequence>
<keyword evidence="5 12" id="KW-1134">Transmembrane beta strand</keyword>